<name>A0ABW3TNE0_9MICO</name>
<dbReference type="GO" id="GO:0008168">
    <property type="term" value="F:methyltransferase activity"/>
    <property type="evidence" value="ECO:0007669"/>
    <property type="project" value="UniProtKB-KW"/>
</dbReference>
<proteinExistence type="predicted"/>
<reference evidence="2" key="1">
    <citation type="journal article" date="2019" name="Int. J. Syst. Evol. Microbiol.">
        <title>The Global Catalogue of Microorganisms (GCM) 10K type strain sequencing project: providing services to taxonomists for standard genome sequencing and annotation.</title>
        <authorList>
            <consortium name="The Broad Institute Genomics Platform"/>
            <consortium name="The Broad Institute Genome Sequencing Center for Infectious Disease"/>
            <person name="Wu L."/>
            <person name="Ma J."/>
        </authorList>
    </citation>
    <scope>NUCLEOTIDE SEQUENCE [LARGE SCALE GENOMIC DNA]</scope>
    <source>
        <strain evidence="2">CCUG 50213</strain>
    </source>
</reference>
<evidence type="ECO:0000313" key="1">
    <source>
        <dbReference type="EMBL" id="MFD1201518.1"/>
    </source>
</evidence>
<keyword evidence="1" id="KW-0489">Methyltransferase</keyword>
<dbReference type="RefSeq" id="WP_343958076.1">
    <property type="nucleotide sequence ID" value="NZ_BAAAKZ010000002.1"/>
</dbReference>
<dbReference type="Proteomes" id="UP001597181">
    <property type="component" value="Unassembled WGS sequence"/>
</dbReference>
<keyword evidence="2" id="KW-1185">Reference proteome</keyword>
<gene>
    <name evidence="1" type="ORF">ACFQ3U_06390</name>
</gene>
<evidence type="ECO:0000313" key="2">
    <source>
        <dbReference type="Proteomes" id="UP001597181"/>
    </source>
</evidence>
<comment type="caution">
    <text evidence="1">The sequence shown here is derived from an EMBL/GenBank/DDBJ whole genome shotgun (WGS) entry which is preliminary data.</text>
</comment>
<organism evidence="1 2">
    <name type="scientific">Leucobacter albus</name>
    <dbReference type="NCBI Taxonomy" id="272210"/>
    <lineage>
        <taxon>Bacteria</taxon>
        <taxon>Bacillati</taxon>
        <taxon>Actinomycetota</taxon>
        <taxon>Actinomycetes</taxon>
        <taxon>Micrococcales</taxon>
        <taxon>Microbacteriaceae</taxon>
        <taxon>Leucobacter</taxon>
    </lineage>
</organism>
<sequence length="230" mass="23934">MTQVCVLRARTFQFIHGSEALLKNRIAASLALAAALTLGMSGCSLIAHNATGVEYAPSDGVQVTSEGVALRNIMLVADEAGENFNLVFTSVNNTGAPAKVSLNMKSEGADATVDFVAPEGTTSFGNPENDEEVIVTTLADLQAGQTVKTYFTINGVGDLTEFIPLLDGTLKEYQAYVLDEGAVAATEADLFDLAAMTEAEIAEAAKAAGESVEEFTARMAEELAAATKAG</sequence>
<dbReference type="EMBL" id="JBHTLY010000002">
    <property type="protein sequence ID" value="MFD1201518.1"/>
    <property type="molecule type" value="Genomic_DNA"/>
</dbReference>
<accession>A0ABW3TNE0</accession>
<dbReference type="GO" id="GO:0032259">
    <property type="term" value="P:methylation"/>
    <property type="evidence" value="ECO:0007669"/>
    <property type="project" value="UniProtKB-KW"/>
</dbReference>
<keyword evidence="1" id="KW-0808">Transferase</keyword>
<protein>
    <submittedName>
        <fullName evidence="1">DNA modification methylase</fullName>
    </submittedName>
</protein>